<organism evidence="6 7">
    <name type="scientific">Gibberella intermedia</name>
    <name type="common">Bulb rot disease fungus</name>
    <name type="synonym">Fusarium proliferatum</name>
    <dbReference type="NCBI Taxonomy" id="948311"/>
    <lineage>
        <taxon>Eukaryota</taxon>
        <taxon>Fungi</taxon>
        <taxon>Dikarya</taxon>
        <taxon>Ascomycota</taxon>
        <taxon>Pezizomycotina</taxon>
        <taxon>Sordariomycetes</taxon>
        <taxon>Hypocreomycetidae</taxon>
        <taxon>Hypocreales</taxon>
        <taxon>Nectriaceae</taxon>
        <taxon>Fusarium</taxon>
        <taxon>Fusarium fujikuroi species complex</taxon>
    </lineage>
</organism>
<dbReference type="Pfam" id="PF00145">
    <property type="entry name" value="DNA_methylase"/>
    <property type="match status" value="2"/>
</dbReference>
<dbReference type="PRINTS" id="PR00105">
    <property type="entry name" value="C5METTRFRASE"/>
</dbReference>
<evidence type="ECO:0000313" key="6">
    <source>
        <dbReference type="EMBL" id="RKL20104.1"/>
    </source>
</evidence>
<dbReference type="GO" id="GO:0003677">
    <property type="term" value="F:DNA binding"/>
    <property type="evidence" value="ECO:0007669"/>
    <property type="project" value="TreeGrafter"/>
</dbReference>
<dbReference type="GO" id="GO:0032259">
    <property type="term" value="P:methylation"/>
    <property type="evidence" value="ECO:0007669"/>
    <property type="project" value="UniProtKB-KW"/>
</dbReference>
<dbReference type="InterPro" id="IPR029063">
    <property type="entry name" value="SAM-dependent_MTases_sf"/>
</dbReference>
<protein>
    <recommendedName>
        <fullName evidence="1">DNA (cytosine-5-)-methyltransferase</fullName>
        <ecNumber evidence="1">2.1.1.37</ecNumber>
    </recommendedName>
</protein>
<gene>
    <name evidence="6" type="ORF">BFJ72_g15078</name>
</gene>
<proteinExistence type="inferred from homology"/>
<evidence type="ECO:0000256" key="3">
    <source>
        <dbReference type="ARBA" id="ARBA00022679"/>
    </source>
</evidence>
<keyword evidence="4 5" id="KW-0949">S-adenosyl-L-methionine</keyword>
<dbReference type="GO" id="GO:0044027">
    <property type="term" value="P:negative regulation of gene expression via chromosomal CpG island methylation"/>
    <property type="evidence" value="ECO:0007669"/>
    <property type="project" value="TreeGrafter"/>
</dbReference>
<dbReference type="PANTHER" id="PTHR10629">
    <property type="entry name" value="CYTOSINE-SPECIFIC METHYLTRANSFERASE"/>
    <property type="match status" value="1"/>
</dbReference>
<evidence type="ECO:0000256" key="2">
    <source>
        <dbReference type="ARBA" id="ARBA00022603"/>
    </source>
</evidence>
<sequence length="306" mass="32979">MQAVDLFAGAGGFSTGAALAGVPVIWAANHWPLAVQYHAANHPDAQHLCQDLHQADWSRVPAHDLLLASPCCQGHSKARGKASGNPQHDASRSTAWAVVSAAEFHRPRAVVVENVPEFLEWALYPAWRMAMEALGYTLSPHIVDAADHGVPQHRVRMFIVATRSRAPLVLALPKREHMPASSFLDFEAGSWSPIQKPGRSCATLARVAAGRAAHGDRFLAPYYGSGSGTTGRSLHRPLGTVTTKARWALINGDRMRMLTIAENCAAMGFPRDYQLPAQTHQAIHLLGNAVCPPVARDVISALVAQL</sequence>
<dbReference type="Proteomes" id="UP000283569">
    <property type="component" value="Unassembled WGS sequence"/>
</dbReference>
<dbReference type="Gene3D" id="3.40.50.150">
    <property type="entry name" value="Vaccinia Virus protein VP39"/>
    <property type="match status" value="1"/>
</dbReference>
<dbReference type="GO" id="GO:0003886">
    <property type="term" value="F:DNA (cytosine-5-)-methyltransferase activity"/>
    <property type="evidence" value="ECO:0007669"/>
    <property type="project" value="UniProtKB-EC"/>
</dbReference>
<accession>A0A420RSX3</accession>
<name>A0A420RSX3_GIBIN</name>
<evidence type="ECO:0000256" key="5">
    <source>
        <dbReference type="PROSITE-ProRule" id="PRU01016"/>
    </source>
</evidence>
<dbReference type="PROSITE" id="PS51679">
    <property type="entry name" value="SAM_MT_C5"/>
    <property type="match status" value="1"/>
</dbReference>
<keyword evidence="2 5" id="KW-0489">Methyltransferase</keyword>
<dbReference type="AlphaFoldDB" id="A0A420RSX3"/>
<reference evidence="6 7" key="1">
    <citation type="journal article" date="2018" name="Sci. Rep.">
        <title>Characterisation of pathogen-specific regions and novel effector candidates in Fusarium oxysporum f. sp. cepae.</title>
        <authorList>
            <person name="Armitage A.D."/>
            <person name="Taylor A."/>
            <person name="Sobczyk M.K."/>
            <person name="Baxter L."/>
            <person name="Greenfield B.P."/>
            <person name="Bates H.J."/>
            <person name="Wilson F."/>
            <person name="Jackson A.C."/>
            <person name="Ott S."/>
            <person name="Harrison R.J."/>
            <person name="Clarkson J.P."/>
        </authorList>
    </citation>
    <scope>NUCLEOTIDE SEQUENCE [LARGE SCALE GENOMIC DNA]</scope>
    <source>
        <strain evidence="6 7">Fp_A8</strain>
    </source>
</reference>
<dbReference type="InterPro" id="IPR050390">
    <property type="entry name" value="C5-Methyltransferase"/>
</dbReference>
<dbReference type="Gene3D" id="3.90.120.10">
    <property type="entry name" value="DNA Methylase, subunit A, domain 2"/>
    <property type="match status" value="1"/>
</dbReference>
<dbReference type="SUPFAM" id="SSF53335">
    <property type="entry name" value="S-adenosyl-L-methionine-dependent methyltransferases"/>
    <property type="match status" value="1"/>
</dbReference>
<dbReference type="InterPro" id="IPR001525">
    <property type="entry name" value="C5_MeTfrase"/>
</dbReference>
<dbReference type="EC" id="2.1.1.37" evidence="1"/>
<feature type="active site" evidence="5">
    <location>
        <position position="72"/>
    </location>
</feature>
<dbReference type="GO" id="GO:0005634">
    <property type="term" value="C:nucleus"/>
    <property type="evidence" value="ECO:0007669"/>
    <property type="project" value="TreeGrafter"/>
</dbReference>
<evidence type="ECO:0000256" key="4">
    <source>
        <dbReference type="ARBA" id="ARBA00022691"/>
    </source>
</evidence>
<dbReference type="PANTHER" id="PTHR10629:SF52">
    <property type="entry name" value="DNA (CYTOSINE-5)-METHYLTRANSFERASE 1"/>
    <property type="match status" value="1"/>
</dbReference>
<comment type="caution">
    <text evidence="6">The sequence shown here is derived from an EMBL/GenBank/DDBJ whole genome shotgun (WGS) entry which is preliminary data.</text>
</comment>
<keyword evidence="3 5" id="KW-0808">Transferase</keyword>
<dbReference type="EMBL" id="MRDB01000173">
    <property type="protein sequence ID" value="RKL20104.1"/>
    <property type="molecule type" value="Genomic_DNA"/>
</dbReference>
<evidence type="ECO:0000256" key="1">
    <source>
        <dbReference type="ARBA" id="ARBA00011975"/>
    </source>
</evidence>
<evidence type="ECO:0000313" key="7">
    <source>
        <dbReference type="Proteomes" id="UP000283569"/>
    </source>
</evidence>
<comment type="similarity">
    <text evidence="5">Belongs to the class I-like SAM-binding methyltransferase superfamily. C5-methyltransferase family.</text>
</comment>